<feature type="compositionally biased region" description="Polar residues" evidence="14">
    <location>
        <begin position="628"/>
        <end position="641"/>
    </location>
</feature>
<dbReference type="SMART" id="SM00484">
    <property type="entry name" value="XPGI"/>
    <property type="match status" value="1"/>
</dbReference>
<evidence type="ECO:0000313" key="17">
    <source>
        <dbReference type="EMBL" id="SCV01718.1"/>
    </source>
</evidence>
<keyword evidence="7" id="KW-0378">Hydrolase</keyword>
<reference evidence="18" key="1">
    <citation type="submission" date="2016-03" db="EMBL/GenBank/DDBJ databases">
        <authorList>
            <person name="Devillers Hugo."/>
        </authorList>
    </citation>
    <scope>NUCLEOTIDE SEQUENCE [LARGE SCALE GENOMIC DNA]</scope>
</reference>
<dbReference type="GO" id="GO:0003677">
    <property type="term" value="F:DNA binding"/>
    <property type="evidence" value="ECO:0007669"/>
    <property type="project" value="UniProtKB-KW"/>
</dbReference>
<protein>
    <submittedName>
        <fullName evidence="17">LAME_0G18052g1_1</fullName>
    </submittedName>
</protein>
<keyword evidence="13" id="KW-0539">Nucleus</keyword>
<dbReference type="PRINTS" id="PR00853">
    <property type="entry name" value="XPGRADSUPER"/>
</dbReference>
<dbReference type="PANTHER" id="PTHR11081:SF65">
    <property type="entry name" value="DNA DAMAGE-INDUCIBLE PROTEIN DIN7-RELATED"/>
    <property type="match status" value="1"/>
</dbReference>
<evidence type="ECO:0000256" key="7">
    <source>
        <dbReference type="ARBA" id="ARBA00022801"/>
    </source>
</evidence>
<dbReference type="GO" id="GO:0006281">
    <property type="term" value="P:DNA repair"/>
    <property type="evidence" value="ECO:0007669"/>
    <property type="project" value="UniProtKB-KW"/>
</dbReference>
<organism evidence="17 18">
    <name type="scientific">Lachancea meyersii CBS 8951</name>
    <dbReference type="NCBI Taxonomy" id="1266667"/>
    <lineage>
        <taxon>Eukaryota</taxon>
        <taxon>Fungi</taxon>
        <taxon>Dikarya</taxon>
        <taxon>Ascomycota</taxon>
        <taxon>Saccharomycotina</taxon>
        <taxon>Saccharomycetes</taxon>
        <taxon>Saccharomycetales</taxon>
        <taxon>Saccharomycetaceae</taxon>
        <taxon>Lachancea</taxon>
    </lineage>
</organism>
<comment type="similarity">
    <text evidence="3">Belongs to the XPG/RAD2 endonuclease family. EXO1 subfamily.</text>
</comment>
<dbReference type="FunFam" id="3.40.50.1010:FF:000002">
    <property type="entry name" value="Exonuclease 1, putative"/>
    <property type="match status" value="1"/>
</dbReference>
<keyword evidence="9" id="KW-0460">Magnesium</keyword>
<dbReference type="PANTHER" id="PTHR11081">
    <property type="entry name" value="FLAP ENDONUCLEASE FAMILY MEMBER"/>
    <property type="match status" value="1"/>
</dbReference>
<dbReference type="SUPFAM" id="SSF88723">
    <property type="entry name" value="PIN domain-like"/>
    <property type="match status" value="1"/>
</dbReference>
<keyword evidence="12" id="KW-0234">DNA repair</keyword>
<evidence type="ECO:0000313" key="18">
    <source>
        <dbReference type="Proteomes" id="UP000191144"/>
    </source>
</evidence>
<dbReference type="AlphaFoldDB" id="A0A1G4KBM4"/>
<keyword evidence="6" id="KW-0227">DNA damage</keyword>
<dbReference type="SMART" id="SM00485">
    <property type="entry name" value="XPGN"/>
    <property type="match status" value="1"/>
</dbReference>
<accession>A0A1G4KBM4</accession>
<dbReference type="CDD" id="cd09857">
    <property type="entry name" value="PIN_EXO1"/>
    <property type="match status" value="1"/>
</dbReference>
<dbReference type="InterPro" id="IPR036279">
    <property type="entry name" value="5-3_exonuclease_C_sf"/>
</dbReference>
<dbReference type="CDD" id="cd09908">
    <property type="entry name" value="H3TH_EXO1"/>
    <property type="match status" value="1"/>
</dbReference>
<evidence type="ECO:0000256" key="8">
    <source>
        <dbReference type="ARBA" id="ARBA00022839"/>
    </source>
</evidence>
<keyword evidence="11" id="KW-0238">DNA-binding</keyword>
<name>A0A1G4KBM4_9SACH</name>
<evidence type="ECO:0000256" key="4">
    <source>
        <dbReference type="ARBA" id="ARBA00022722"/>
    </source>
</evidence>
<dbReference type="Pfam" id="PF00867">
    <property type="entry name" value="XPG_I"/>
    <property type="match status" value="1"/>
</dbReference>
<dbReference type="Gene3D" id="3.40.50.1010">
    <property type="entry name" value="5'-nuclease"/>
    <property type="match status" value="1"/>
</dbReference>
<dbReference type="GO" id="GO:0035312">
    <property type="term" value="F:5'-3' DNA exonuclease activity"/>
    <property type="evidence" value="ECO:0007669"/>
    <property type="project" value="InterPro"/>
</dbReference>
<evidence type="ECO:0000256" key="11">
    <source>
        <dbReference type="ARBA" id="ARBA00023125"/>
    </source>
</evidence>
<comment type="cofactor">
    <cofactor evidence="1">
        <name>Mg(2+)</name>
        <dbReference type="ChEBI" id="CHEBI:18420"/>
    </cofactor>
</comment>
<dbReference type="InterPro" id="IPR037315">
    <property type="entry name" value="EXO1_H3TH"/>
</dbReference>
<comment type="subcellular location">
    <subcellularLocation>
        <location evidence="2">Nucleus</location>
    </subcellularLocation>
</comment>
<dbReference type="GO" id="GO:0017108">
    <property type="term" value="F:5'-flap endonuclease activity"/>
    <property type="evidence" value="ECO:0007669"/>
    <property type="project" value="TreeGrafter"/>
</dbReference>
<feature type="region of interest" description="Disordered" evidence="14">
    <location>
        <begin position="522"/>
        <end position="568"/>
    </location>
</feature>
<evidence type="ECO:0000256" key="10">
    <source>
        <dbReference type="ARBA" id="ARBA00022881"/>
    </source>
</evidence>
<dbReference type="InterPro" id="IPR044752">
    <property type="entry name" value="PIN-like_EXO1"/>
</dbReference>
<gene>
    <name evidence="17" type="ORF">LAME_0G18052G</name>
</gene>
<evidence type="ECO:0000256" key="1">
    <source>
        <dbReference type="ARBA" id="ARBA00001946"/>
    </source>
</evidence>
<evidence type="ECO:0000256" key="3">
    <source>
        <dbReference type="ARBA" id="ARBA00010563"/>
    </source>
</evidence>
<evidence type="ECO:0000256" key="2">
    <source>
        <dbReference type="ARBA" id="ARBA00004123"/>
    </source>
</evidence>
<keyword evidence="4" id="KW-0540">Nuclease</keyword>
<evidence type="ECO:0000256" key="13">
    <source>
        <dbReference type="ARBA" id="ARBA00023242"/>
    </source>
</evidence>
<evidence type="ECO:0000259" key="16">
    <source>
        <dbReference type="SMART" id="SM00485"/>
    </source>
</evidence>
<keyword evidence="18" id="KW-1185">Reference proteome</keyword>
<evidence type="ECO:0000256" key="14">
    <source>
        <dbReference type="SAM" id="MobiDB-lite"/>
    </source>
</evidence>
<feature type="domain" description="XPG-I" evidence="15">
    <location>
        <begin position="139"/>
        <end position="210"/>
    </location>
</feature>
<dbReference type="SUPFAM" id="SSF47807">
    <property type="entry name" value="5' to 3' exonuclease, C-terminal subdomain"/>
    <property type="match status" value="1"/>
</dbReference>
<keyword evidence="5" id="KW-0479">Metal-binding</keyword>
<dbReference type="InterPro" id="IPR008918">
    <property type="entry name" value="HhH2"/>
</dbReference>
<evidence type="ECO:0000259" key="15">
    <source>
        <dbReference type="SMART" id="SM00484"/>
    </source>
</evidence>
<dbReference type="OrthoDB" id="26491at2759"/>
<dbReference type="InterPro" id="IPR006086">
    <property type="entry name" value="XPG-I_dom"/>
</dbReference>
<evidence type="ECO:0000256" key="5">
    <source>
        <dbReference type="ARBA" id="ARBA00022723"/>
    </source>
</evidence>
<evidence type="ECO:0000256" key="12">
    <source>
        <dbReference type="ARBA" id="ARBA00023204"/>
    </source>
</evidence>
<evidence type="ECO:0000256" key="9">
    <source>
        <dbReference type="ARBA" id="ARBA00022842"/>
    </source>
</evidence>
<dbReference type="InterPro" id="IPR029060">
    <property type="entry name" value="PIN-like_dom_sf"/>
</dbReference>
<dbReference type="Proteomes" id="UP000191144">
    <property type="component" value="Chromosome G"/>
</dbReference>
<dbReference type="InterPro" id="IPR006084">
    <property type="entry name" value="XPG/Rad2"/>
</dbReference>
<keyword evidence="8" id="KW-0269">Exonuclease</keyword>
<dbReference type="InterPro" id="IPR006085">
    <property type="entry name" value="XPG_DNA_repair_N"/>
</dbReference>
<sequence length="655" mass="74155">MGIQGLLPQLKPIQQPVTLARYEGQTLAIDGYAWLHRAAHACAEDLALGLPSTKYLEYFVKRLQMLRSRFHIHPYVVFDGDALMVKKDTEIKRRQKREENRTKALALWKSGDKRQAFEYFQKCVDVTPEMAKCIIDYCKTQEIQYVVAPFEADAQMVYLEKEGLAHGIISEDSDLVIFGCRKLITKLNDHGEAVEICRDDFSHLPAKFPLCQLDSEQIRAMVCLSGCDYTSGVPKVGLLTAIKLVKKYKTMDKIILNIQREGKFVVPKEFLDEFQWATYAFQYQRVFCPQQKIITTLNKVPSELETSEDLFNCVGKVIHCQDRVKRTVVNPADIDHVLHGKIAMGDLCPYDFEKVLVNRERKLQLTAKSMPEISTTATSGVRSIDSFFHKSALVTVSAVPDGADTKTRLFQRQQEQKLEQSERKLQSTVERRKLSRYDMPTRGTSGSKFFEQANQIAEHPRPTVAPDLPTTSRLVESTEVKVEQKSKFNHINLATRSLTSSSSNSDPDTSQEDVLTEIPSSMASTEIPSSMVPAQTDQDSTPFSEEESEILSEVDETSRPIEPSARANKRHCASLADLRENFSYQRAPLKPRDPNVNSSAGVGKAEILEKQRPVLEKQRPGLSRSKHYMSSPSSTEVQRQARRTVSLSDFIYRGQ</sequence>
<feature type="compositionally biased region" description="Acidic residues" evidence="14">
    <location>
        <begin position="544"/>
        <end position="555"/>
    </location>
</feature>
<proteinExistence type="inferred from homology"/>
<dbReference type="Pfam" id="PF00752">
    <property type="entry name" value="XPG_N"/>
    <property type="match status" value="1"/>
</dbReference>
<dbReference type="EMBL" id="LT598484">
    <property type="protein sequence ID" value="SCV01718.1"/>
    <property type="molecule type" value="Genomic_DNA"/>
</dbReference>
<dbReference type="Gene3D" id="1.10.150.20">
    <property type="entry name" value="5' to 3' exonuclease, C-terminal subdomain"/>
    <property type="match status" value="1"/>
</dbReference>
<dbReference type="GO" id="GO:0046872">
    <property type="term" value="F:metal ion binding"/>
    <property type="evidence" value="ECO:0007669"/>
    <property type="project" value="UniProtKB-KW"/>
</dbReference>
<feature type="compositionally biased region" description="Polar residues" evidence="14">
    <location>
        <begin position="522"/>
        <end position="543"/>
    </location>
</feature>
<dbReference type="SMART" id="SM00279">
    <property type="entry name" value="HhH2"/>
    <property type="match status" value="1"/>
</dbReference>
<feature type="region of interest" description="Disordered" evidence="14">
    <location>
        <begin position="616"/>
        <end position="641"/>
    </location>
</feature>
<dbReference type="GO" id="GO:0005634">
    <property type="term" value="C:nucleus"/>
    <property type="evidence" value="ECO:0007669"/>
    <property type="project" value="UniProtKB-SubCell"/>
</dbReference>
<dbReference type="FunFam" id="1.10.150.20:FF:000011">
    <property type="entry name" value="exonuclease 1"/>
    <property type="match status" value="1"/>
</dbReference>
<keyword evidence="10" id="KW-0267">Excision nuclease</keyword>
<evidence type="ECO:0000256" key="6">
    <source>
        <dbReference type="ARBA" id="ARBA00022763"/>
    </source>
</evidence>
<feature type="domain" description="XPG N-terminal" evidence="16">
    <location>
        <begin position="1"/>
        <end position="100"/>
    </location>
</feature>